<feature type="compositionally biased region" description="Basic and acidic residues" evidence="1">
    <location>
        <begin position="281"/>
        <end position="295"/>
    </location>
</feature>
<feature type="region of interest" description="Disordered" evidence="1">
    <location>
        <begin position="240"/>
        <end position="295"/>
    </location>
</feature>
<protein>
    <recommendedName>
        <fullName evidence="4">CCR4-NOT transcription complex subunit 11</fullName>
    </recommendedName>
</protein>
<evidence type="ECO:0000313" key="2">
    <source>
        <dbReference type="EMBL" id="OSS51216.1"/>
    </source>
</evidence>
<dbReference type="AlphaFoldDB" id="A0A1Y2M513"/>
<dbReference type="EMBL" id="KZ107840">
    <property type="protein sequence ID" value="OSS51216.1"/>
    <property type="molecule type" value="Genomic_DNA"/>
</dbReference>
<evidence type="ECO:0000313" key="3">
    <source>
        <dbReference type="Proteomes" id="UP000193240"/>
    </source>
</evidence>
<sequence>MLGSQLQLPIASVPFATSPWNLTCTFTFTSSIHGFFEAEHNHRIPRPLLESQDAATHPRTMSLYTALARVELEYLSDMDRGNALVVRDVNYISTLQEDGIGGAFEKSLRVKGMIDELEALAEQQPSWKTLAVLIRSEYRLWLMNESTPLRQNPFLSHWVEAIQRLEMAAHVKDEVEVEAEEVSAQDIAATRLEMIKRMLISPVASGNLTPRQVYEARFPGTPFDVQPYIRVLEEEGIYEPTPAPAPATTIPIVKEESNTASPEPDARIKAEPDDNAEEELDNVKEDTHSIEEERSDSPRLTFNEWRLNILAVIATDPDLVKHQLTRLPIALPALDFLTELITRDDLSDHAIDSKEVILHFTQHALRLIEHIGQPPHPTSPCPAVTDIGLPVDDAHGREAQTRALRLLVLFLRNLVKKGEVAVHLIPGERCSLYWDLEGMYRSYMWMREVREFKGMIEEMDETDVEEGPQVMFEQRG</sequence>
<evidence type="ECO:0008006" key="4">
    <source>
        <dbReference type="Google" id="ProtNLM"/>
    </source>
</evidence>
<organism evidence="2 3">
    <name type="scientific">Epicoccum nigrum</name>
    <name type="common">Soil fungus</name>
    <name type="synonym">Epicoccum purpurascens</name>
    <dbReference type="NCBI Taxonomy" id="105696"/>
    <lineage>
        <taxon>Eukaryota</taxon>
        <taxon>Fungi</taxon>
        <taxon>Dikarya</taxon>
        <taxon>Ascomycota</taxon>
        <taxon>Pezizomycotina</taxon>
        <taxon>Dothideomycetes</taxon>
        <taxon>Pleosporomycetidae</taxon>
        <taxon>Pleosporales</taxon>
        <taxon>Pleosporineae</taxon>
        <taxon>Didymellaceae</taxon>
        <taxon>Epicoccum</taxon>
    </lineage>
</organism>
<name>A0A1Y2M513_EPING</name>
<accession>A0A1Y2M513</accession>
<dbReference type="InParanoid" id="A0A1Y2M513"/>
<keyword evidence="3" id="KW-1185">Reference proteome</keyword>
<dbReference type="STRING" id="105696.A0A1Y2M513"/>
<proteinExistence type="predicted"/>
<dbReference type="Proteomes" id="UP000193240">
    <property type="component" value="Unassembled WGS sequence"/>
</dbReference>
<reference evidence="2 3" key="1">
    <citation type="journal article" date="2017" name="Genome Announc.">
        <title>Genome sequence of the saprophytic ascomycete Epicoccum nigrum ICMP 19927 strain isolated from New Zealand.</title>
        <authorList>
            <person name="Fokin M."/>
            <person name="Fleetwood D."/>
            <person name="Weir B.S."/>
            <person name="Villas-Boas S.G."/>
        </authorList>
    </citation>
    <scope>NUCLEOTIDE SEQUENCE [LARGE SCALE GENOMIC DNA]</scope>
    <source>
        <strain evidence="2 3">ICMP 19927</strain>
    </source>
</reference>
<evidence type="ECO:0000256" key="1">
    <source>
        <dbReference type="SAM" id="MobiDB-lite"/>
    </source>
</evidence>
<gene>
    <name evidence="2" type="ORF">B5807_03122</name>
</gene>
<dbReference type="OMA" id="NCEYKLW"/>